<dbReference type="Pfam" id="PF00196">
    <property type="entry name" value="GerE"/>
    <property type="match status" value="1"/>
</dbReference>
<dbReference type="InterPro" id="IPR016032">
    <property type="entry name" value="Sig_transdc_resp-reg_C-effctor"/>
</dbReference>
<keyword evidence="1" id="KW-0805">Transcription regulation</keyword>
<gene>
    <name evidence="5" type="ORF">AB5J52_07315</name>
</gene>
<protein>
    <submittedName>
        <fullName evidence="5">LuxR C-terminal-related transcriptional regulator</fullName>
    </submittedName>
</protein>
<dbReference type="InterPro" id="IPR036388">
    <property type="entry name" value="WH-like_DNA-bd_sf"/>
</dbReference>
<dbReference type="GO" id="GO:0003677">
    <property type="term" value="F:DNA binding"/>
    <property type="evidence" value="ECO:0007669"/>
    <property type="project" value="UniProtKB-KW"/>
</dbReference>
<dbReference type="PANTHER" id="PTHR44688:SF16">
    <property type="entry name" value="DNA-BINDING TRANSCRIPTIONAL ACTIVATOR DEVR_DOSR"/>
    <property type="match status" value="1"/>
</dbReference>
<name>A0AB39QI97_9ACTN</name>
<dbReference type="CDD" id="cd06170">
    <property type="entry name" value="LuxR_C_like"/>
    <property type="match status" value="1"/>
</dbReference>
<dbReference type="PANTHER" id="PTHR44688">
    <property type="entry name" value="DNA-BINDING TRANSCRIPTIONAL ACTIVATOR DEVR_DOSR"/>
    <property type="match status" value="1"/>
</dbReference>
<dbReference type="AlphaFoldDB" id="A0AB39QI97"/>
<evidence type="ECO:0000256" key="1">
    <source>
        <dbReference type="ARBA" id="ARBA00023015"/>
    </source>
</evidence>
<dbReference type="SMART" id="SM00421">
    <property type="entry name" value="HTH_LUXR"/>
    <property type="match status" value="1"/>
</dbReference>
<reference evidence="5" key="1">
    <citation type="submission" date="2024-07" db="EMBL/GenBank/DDBJ databases">
        <authorList>
            <person name="Yu S.T."/>
        </authorList>
    </citation>
    <scope>NUCLEOTIDE SEQUENCE</scope>
    <source>
        <strain evidence="5">R39</strain>
    </source>
</reference>
<organism evidence="5">
    <name type="scientific">Streptomyces sp. R39</name>
    <dbReference type="NCBI Taxonomy" id="3238631"/>
    <lineage>
        <taxon>Bacteria</taxon>
        <taxon>Bacillati</taxon>
        <taxon>Actinomycetota</taxon>
        <taxon>Actinomycetes</taxon>
        <taxon>Kitasatosporales</taxon>
        <taxon>Streptomycetaceae</taxon>
        <taxon>Streptomyces</taxon>
    </lineage>
</organism>
<evidence type="ECO:0000259" key="4">
    <source>
        <dbReference type="PROSITE" id="PS50043"/>
    </source>
</evidence>
<dbReference type="Gene3D" id="1.10.10.10">
    <property type="entry name" value="Winged helix-like DNA-binding domain superfamily/Winged helix DNA-binding domain"/>
    <property type="match status" value="1"/>
</dbReference>
<dbReference type="PROSITE" id="PS50043">
    <property type="entry name" value="HTH_LUXR_2"/>
    <property type="match status" value="1"/>
</dbReference>
<keyword evidence="2" id="KW-0238">DNA-binding</keyword>
<dbReference type="PRINTS" id="PR00038">
    <property type="entry name" value="HTHLUXR"/>
</dbReference>
<dbReference type="GO" id="GO:0006355">
    <property type="term" value="P:regulation of DNA-templated transcription"/>
    <property type="evidence" value="ECO:0007669"/>
    <property type="project" value="InterPro"/>
</dbReference>
<accession>A0AB39QI97</accession>
<evidence type="ECO:0000313" key="5">
    <source>
        <dbReference type="EMBL" id="XDQ42082.1"/>
    </source>
</evidence>
<sequence length="317" mass="34656">MHLCLDDYLTGRWDECAELADEGIQVCEESGYRFFTWYFWYCRAVVAAPRADYTTADRLTDQITRFATPRGVGTALHYARHVDTLADIGRSNFESAYRHAAAVSPAGTLASHAPHALWVAMDLVEAAVRTNRRAEAATHVRAMQESDMAALSPRLALLAGGSAALCADEDGDAISLFAKKLELPGVERWPFDLARVQLAYGERLRRAQANSDSRGPLSMAYDAFALLGARPWMEHASKELRATGWIAPRAAAAGGRVLTPQEREIADLAAAGLSNKQITERLYLSHRTVGAHLYQIFPKLGISSRAALRDALAALGE</sequence>
<feature type="domain" description="HTH luxR-type" evidence="4">
    <location>
        <begin position="251"/>
        <end position="316"/>
    </location>
</feature>
<proteinExistence type="predicted"/>
<dbReference type="EMBL" id="CP163441">
    <property type="protein sequence ID" value="XDQ42082.1"/>
    <property type="molecule type" value="Genomic_DNA"/>
</dbReference>
<evidence type="ECO:0000256" key="2">
    <source>
        <dbReference type="ARBA" id="ARBA00023125"/>
    </source>
</evidence>
<dbReference type="InterPro" id="IPR000792">
    <property type="entry name" value="Tscrpt_reg_LuxR_C"/>
</dbReference>
<dbReference type="SUPFAM" id="SSF46894">
    <property type="entry name" value="C-terminal effector domain of the bipartite response regulators"/>
    <property type="match status" value="1"/>
</dbReference>
<dbReference type="RefSeq" id="WP_369221614.1">
    <property type="nucleotide sequence ID" value="NZ_CP163441.1"/>
</dbReference>
<keyword evidence="3" id="KW-0804">Transcription</keyword>
<evidence type="ECO:0000256" key="3">
    <source>
        <dbReference type="ARBA" id="ARBA00023163"/>
    </source>
</evidence>